<dbReference type="EMBL" id="JAWRVI010000106">
    <property type="protein sequence ID" value="KAK4077191.1"/>
    <property type="molecule type" value="Genomic_DNA"/>
</dbReference>
<feature type="coiled-coil region" evidence="1">
    <location>
        <begin position="401"/>
        <end position="435"/>
    </location>
</feature>
<feature type="region of interest" description="Disordered" evidence="2">
    <location>
        <begin position="215"/>
        <end position="279"/>
    </location>
</feature>
<proteinExistence type="predicted"/>
<keyword evidence="1" id="KW-0175">Coiled coil</keyword>
<sequence>MPSPTFEQLKLVALAARFVPLPTPWDPEIDILCQLGHVVTCAEYLRGIDPNRQPLTEGILKARLEHLDIIAARVALQQLDVESTEPLFDHQLLVQSLINLKVYSDYKRTGLPTQSVRFDRQYKESDMILVGTWMAAQMCSKLGYAFPTLEKHPLHSIINSLVDLTQRPPPAQTSALPQNGLDLTRRTSLSQIHAPLPKRGQNGFGYPSLTSAQGPAVWGLRIPPPPPPSSPSANSSRAASPVDGRTATPALATRRCPSPPTGHTAKALASPQTVEEAGQETDGLWEMIEIPDGYYRQRNPVALQKSQLGAVTIALNTSLTSRLVPLTSSSMAAVSGLASLMHHDPKRLTDKRCPLSSPPNDQSLGWKDGNIVVHYSPKNGQRIQDRINCLTEELRGIKELQSNDNEAIRDLRRRNQALKEEVEDQKRLRTNERETICQLYLKNQALEAESASPLAGFGTPRAGATIGIASHADSSDGEPGLWPIVAPPTMDGHTNAEEALSPALTSARVVEPLCDAART</sequence>
<organism evidence="3 4">
    <name type="scientific">Purpureocillium lilacinum</name>
    <name type="common">Paecilomyces lilacinus</name>
    <dbReference type="NCBI Taxonomy" id="33203"/>
    <lineage>
        <taxon>Eukaryota</taxon>
        <taxon>Fungi</taxon>
        <taxon>Dikarya</taxon>
        <taxon>Ascomycota</taxon>
        <taxon>Pezizomycotina</taxon>
        <taxon>Sordariomycetes</taxon>
        <taxon>Hypocreomycetidae</taxon>
        <taxon>Hypocreales</taxon>
        <taxon>Ophiocordycipitaceae</taxon>
        <taxon>Purpureocillium</taxon>
    </lineage>
</organism>
<evidence type="ECO:0000256" key="2">
    <source>
        <dbReference type="SAM" id="MobiDB-lite"/>
    </source>
</evidence>
<gene>
    <name evidence="3" type="ORF">Purlil1_12464</name>
</gene>
<evidence type="ECO:0000256" key="1">
    <source>
        <dbReference type="SAM" id="Coils"/>
    </source>
</evidence>
<evidence type="ECO:0000313" key="4">
    <source>
        <dbReference type="Proteomes" id="UP001287286"/>
    </source>
</evidence>
<dbReference type="Proteomes" id="UP001287286">
    <property type="component" value="Unassembled WGS sequence"/>
</dbReference>
<feature type="compositionally biased region" description="Low complexity" evidence="2">
    <location>
        <begin position="231"/>
        <end position="241"/>
    </location>
</feature>
<name>A0ABR0BGT2_PURLI</name>
<evidence type="ECO:0000313" key="3">
    <source>
        <dbReference type="EMBL" id="KAK4077191.1"/>
    </source>
</evidence>
<keyword evidence="4" id="KW-1185">Reference proteome</keyword>
<comment type="caution">
    <text evidence="3">The sequence shown here is derived from an EMBL/GenBank/DDBJ whole genome shotgun (WGS) entry which is preliminary data.</text>
</comment>
<accession>A0ABR0BGT2</accession>
<reference evidence="3 4" key="1">
    <citation type="journal article" date="2024" name="Microbiol. Resour. Announc.">
        <title>Genome annotations for the ascomycete fungi Trichoderma harzianum, Trichoderma aggressivum, and Purpureocillium lilacinum.</title>
        <authorList>
            <person name="Beijen E.P.W."/>
            <person name="Ohm R.A."/>
        </authorList>
    </citation>
    <scope>NUCLEOTIDE SEQUENCE [LARGE SCALE GENOMIC DNA]</scope>
    <source>
        <strain evidence="3 4">CBS 150709</strain>
    </source>
</reference>
<protein>
    <submittedName>
        <fullName evidence="3">Uncharacterized protein</fullName>
    </submittedName>
</protein>